<keyword evidence="2" id="KW-1133">Transmembrane helix</keyword>
<keyword evidence="4" id="KW-1185">Reference proteome</keyword>
<dbReference type="EMBL" id="BHYL01000416">
    <property type="protein sequence ID" value="GCD22035.1"/>
    <property type="molecule type" value="Genomic_DNA"/>
</dbReference>
<keyword evidence="2" id="KW-0472">Membrane</keyword>
<evidence type="ECO:0000313" key="4">
    <source>
        <dbReference type="Proteomes" id="UP000288246"/>
    </source>
</evidence>
<organism evidence="3 4">
    <name type="scientific">Cellulomonas algicola</name>
    <dbReference type="NCBI Taxonomy" id="2071633"/>
    <lineage>
        <taxon>Bacteria</taxon>
        <taxon>Bacillati</taxon>
        <taxon>Actinomycetota</taxon>
        <taxon>Actinomycetes</taxon>
        <taxon>Micrococcales</taxon>
        <taxon>Cellulomonadaceae</taxon>
        <taxon>Cellulomonas</taxon>
    </lineage>
</organism>
<accession>A0A401V543</accession>
<feature type="region of interest" description="Disordered" evidence="1">
    <location>
        <begin position="65"/>
        <end position="84"/>
    </location>
</feature>
<evidence type="ECO:0000256" key="1">
    <source>
        <dbReference type="SAM" id="MobiDB-lite"/>
    </source>
</evidence>
<sequence length="84" mass="8886">MARDPDAVLLESVRVHRARLRAAFLHGDLRDRRTTNDNVRRFVGSVVVAALACAGCAGYSFVQANSGSLRGGTSSPQSTIGTTP</sequence>
<feature type="transmembrane region" description="Helical" evidence="2">
    <location>
        <begin position="42"/>
        <end position="62"/>
    </location>
</feature>
<evidence type="ECO:0000313" key="3">
    <source>
        <dbReference type="EMBL" id="GCD22035.1"/>
    </source>
</evidence>
<comment type="caution">
    <text evidence="3">The sequence shown here is derived from an EMBL/GenBank/DDBJ whole genome shotgun (WGS) entry which is preliminary data.</text>
</comment>
<dbReference type="Proteomes" id="UP000288246">
    <property type="component" value="Unassembled WGS sequence"/>
</dbReference>
<name>A0A401V543_9CELL</name>
<gene>
    <name evidence="3" type="ORF">CTKZ_35970</name>
</gene>
<keyword evidence="2" id="KW-0812">Transmembrane</keyword>
<proteinExistence type="predicted"/>
<evidence type="ECO:0000256" key="2">
    <source>
        <dbReference type="SAM" id="Phobius"/>
    </source>
</evidence>
<protein>
    <submittedName>
        <fullName evidence="3">Uncharacterized protein</fullName>
    </submittedName>
</protein>
<dbReference type="RefSeq" id="WP_200829854.1">
    <property type="nucleotide sequence ID" value="NZ_BHYL01000416.1"/>
</dbReference>
<dbReference type="AlphaFoldDB" id="A0A401V543"/>
<reference evidence="3 4" key="1">
    <citation type="submission" date="2018-11" db="EMBL/GenBank/DDBJ databases">
        <title>Draft genome sequence of Cellulomonas takizawaensis strain TKZ-21.</title>
        <authorList>
            <person name="Yamamura H."/>
            <person name="Hayashi T."/>
            <person name="Hamada M."/>
            <person name="Serisawa Y."/>
            <person name="Matsuyama K."/>
            <person name="Nakagawa Y."/>
            <person name="Otoguro M."/>
            <person name="Yanagida F."/>
            <person name="Hayakawa M."/>
        </authorList>
    </citation>
    <scope>NUCLEOTIDE SEQUENCE [LARGE SCALE GENOMIC DNA]</scope>
    <source>
        <strain evidence="3 4">TKZ-21</strain>
    </source>
</reference>